<evidence type="ECO:0000313" key="9">
    <source>
        <dbReference type="EMBL" id="SUU97567.1"/>
    </source>
</evidence>
<dbReference type="eggNOG" id="ENOG5031K3G">
    <property type="taxonomic scope" value="Bacteria"/>
</dbReference>
<dbReference type="AlphaFoldDB" id="A0A0F5ETM7"/>
<dbReference type="RefSeq" id="WP_017806446.1">
    <property type="nucleotide sequence ID" value="NZ_CP034110.1"/>
</dbReference>
<dbReference type="KEGG" id="apag:EIA51_07845"/>
<evidence type="ECO:0000313" key="4">
    <source>
        <dbReference type="EMBL" id="STO72270.1"/>
    </source>
</evidence>
<dbReference type="EMBL" id="UFSW01000001">
    <property type="protein sequence ID" value="SUU97488.1"/>
    <property type="molecule type" value="Genomic_DNA"/>
</dbReference>
<accession>A0A0F5ETM7</accession>
<reference evidence="1 13" key="2">
    <citation type="submission" date="2018-11" db="EMBL/GenBank/DDBJ databases">
        <title>Sequencing Av. paragallinarum serogroups.</title>
        <authorList>
            <person name="Hellmuth J.E."/>
            <person name="Boucher C.E."/>
            <person name="Cason E.D."/>
        </authorList>
    </citation>
    <scope>NUCLEOTIDE SEQUENCE [LARGE SCALE GENOMIC DNA]</scope>
    <source>
        <strain evidence="1 13">SA-3</strain>
    </source>
</reference>
<evidence type="ECO:0000313" key="7">
    <source>
        <dbReference type="EMBL" id="SUU97324.1"/>
    </source>
</evidence>
<evidence type="ECO:0000313" key="11">
    <source>
        <dbReference type="Proteomes" id="UP000254465"/>
    </source>
</evidence>
<protein>
    <submittedName>
        <fullName evidence="1">Uncharacterized protein</fullName>
    </submittedName>
</protein>
<sequence length="73" mass="8558">MQNEMKRYAISYFFKGKKWCSDVYANSFEEAQEKVKAMSQATIDGELYCSIYVPVKPQSRIARLLLKLLHKFS</sequence>
<evidence type="ECO:0000313" key="12">
    <source>
        <dbReference type="Proteomes" id="UP000254620"/>
    </source>
</evidence>
<dbReference type="KEGG" id="apag:EIA51_02325"/>
<dbReference type="EMBL" id="UGHK01000002">
    <property type="protein sequence ID" value="STO72270.1"/>
    <property type="molecule type" value="Genomic_DNA"/>
</dbReference>
<reference evidence="11 12" key="1">
    <citation type="submission" date="2018-06" db="EMBL/GenBank/DDBJ databases">
        <authorList>
            <consortium name="Pathogen Informatics"/>
            <person name="Doyle S."/>
        </authorList>
    </citation>
    <scope>NUCLEOTIDE SEQUENCE [LARGE SCALE GENOMIC DNA]</scope>
    <source>
        <strain evidence="7 12">NCTC10926</strain>
        <strain evidence="2 11">NCTC11296</strain>
    </source>
</reference>
<evidence type="ECO:0000313" key="5">
    <source>
        <dbReference type="EMBL" id="STO73020.1"/>
    </source>
</evidence>
<evidence type="ECO:0000313" key="6">
    <source>
        <dbReference type="EMBL" id="STO91866.1"/>
    </source>
</evidence>
<gene>
    <name evidence="1" type="ORF">EIG79_11650</name>
    <name evidence="7" type="ORF">NCTC10926_00705</name>
    <name evidence="8" type="ORF">NCTC10926_00877</name>
    <name evidence="9" type="ORF">NCTC10926_00960</name>
    <name evidence="10" type="ORF">NCTC10926_02168</name>
    <name evidence="2" type="ORF">NCTC11296_01229</name>
    <name evidence="3" type="ORF">NCTC11296_01727</name>
    <name evidence="4" type="ORF">NCTC11296_02194</name>
    <name evidence="5" type="ORF">NCTC11296_02971</name>
    <name evidence="6" type="ORF">NCTC11296_02995</name>
</gene>
<dbReference type="Proteomes" id="UP000294229">
    <property type="component" value="Unassembled WGS sequence"/>
</dbReference>
<evidence type="ECO:0000313" key="2">
    <source>
        <dbReference type="EMBL" id="STO71331.1"/>
    </source>
</evidence>
<dbReference type="Proteomes" id="UP000254620">
    <property type="component" value="Unassembled WGS sequence"/>
</dbReference>
<dbReference type="EMBL" id="UGHK01000002">
    <property type="protein sequence ID" value="STO71814.1"/>
    <property type="molecule type" value="Genomic_DNA"/>
</dbReference>
<proteinExistence type="predicted"/>
<evidence type="ECO:0000313" key="8">
    <source>
        <dbReference type="EMBL" id="SUU97488.1"/>
    </source>
</evidence>
<dbReference type="Proteomes" id="UP000254465">
    <property type="component" value="Unassembled WGS sequence"/>
</dbReference>
<dbReference type="EMBL" id="RQXS01000098">
    <property type="protein sequence ID" value="RZN55133.1"/>
    <property type="molecule type" value="Genomic_DNA"/>
</dbReference>
<dbReference type="GeneID" id="66256477"/>
<dbReference type="EMBL" id="UFSW01000001">
    <property type="protein sequence ID" value="SUU97567.1"/>
    <property type="molecule type" value="Genomic_DNA"/>
</dbReference>
<dbReference type="EMBL" id="UGHK01000002">
    <property type="protein sequence ID" value="STO73020.1"/>
    <property type="molecule type" value="Genomic_DNA"/>
</dbReference>
<dbReference type="EMBL" id="UGHK01000003">
    <property type="protein sequence ID" value="STO91866.1"/>
    <property type="molecule type" value="Genomic_DNA"/>
</dbReference>
<evidence type="ECO:0000313" key="3">
    <source>
        <dbReference type="EMBL" id="STO71814.1"/>
    </source>
</evidence>
<evidence type="ECO:0000313" key="13">
    <source>
        <dbReference type="Proteomes" id="UP000294229"/>
    </source>
</evidence>
<dbReference type="EMBL" id="UFSW01000001">
    <property type="protein sequence ID" value="SUU98726.1"/>
    <property type="molecule type" value="Genomic_DNA"/>
</dbReference>
<dbReference type="STRING" id="728.VY92_00435"/>
<dbReference type="OrthoDB" id="5685920at2"/>
<dbReference type="EMBL" id="UFSW01000001">
    <property type="protein sequence ID" value="SUU97324.1"/>
    <property type="molecule type" value="Genomic_DNA"/>
</dbReference>
<evidence type="ECO:0000313" key="1">
    <source>
        <dbReference type="EMBL" id="RZN55133.1"/>
    </source>
</evidence>
<evidence type="ECO:0000313" key="10">
    <source>
        <dbReference type="EMBL" id="SUU98726.1"/>
    </source>
</evidence>
<name>A0A0F5ETM7_AVIPA</name>
<organism evidence="1 13">
    <name type="scientific">Avibacterium paragallinarum</name>
    <name type="common">Haemophilus gallinarum</name>
    <dbReference type="NCBI Taxonomy" id="728"/>
    <lineage>
        <taxon>Bacteria</taxon>
        <taxon>Pseudomonadati</taxon>
        <taxon>Pseudomonadota</taxon>
        <taxon>Gammaproteobacteria</taxon>
        <taxon>Pasteurellales</taxon>
        <taxon>Pasteurellaceae</taxon>
        <taxon>Avibacterium</taxon>
    </lineage>
</organism>
<dbReference type="EMBL" id="UGHK01000002">
    <property type="protein sequence ID" value="STO71331.1"/>
    <property type="molecule type" value="Genomic_DNA"/>
</dbReference>